<dbReference type="PANTHER" id="PTHR48022">
    <property type="entry name" value="PLASTIDIC GLUCOSE TRANSPORTER 4"/>
    <property type="match status" value="1"/>
</dbReference>
<feature type="transmembrane region" description="Helical" evidence="9">
    <location>
        <begin position="96"/>
        <end position="115"/>
    </location>
</feature>
<accession>A0AAJ4XM94</accession>
<comment type="subcellular location">
    <subcellularLocation>
        <location evidence="1">Membrane</location>
        <topology evidence="1">Multi-pass membrane protein</topology>
    </subcellularLocation>
</comment>
<dbReference type="PRINTS" id="PR00171">
    <property type="entry name" value="SUGRTRNSPORT"/>
</dbReference>
<proteinExistence type="inferred from homology"/>
<evidence type="ECO:0000256" key="5">
    <source>
        <dbReference type="ARBA" id="ARBA00022989"/>
    </source>
</evidence>
<dbReference type="GO" id="GO:0005351">
    <property type="term" value="F:carbohydrate:proton symporter activity"/>
    <property type="evidence" value="ECO:0007669"/>
    <property type="project" value="TreeGrafter"/>
</dbReference>
<dbReference type="FunFam" id="1.20.1250.20:FF:000061">
    <property type="entry name" value="MFS sugar transporter"/>
    <property type="match status" value="1"/>
</dbReference>
<evidence type="ECO:0000313" key="12">
    <source>
        <dbReference type="Proteomes" id="UP001294444"/>
    </source>
</evidence>
<feature type="transmembrane region" description="Helical" evidence="9">
    <location>
        <begin position="63"/>
        <end position="84"/>
    </location>
</feature>
<comment type="caution">
    <text evidence="11">The sequence shown here is derived from an EMBL/GenBank/DDBJ whole genome shotgun (WGS) entry which is preliminary data.</text>
</comment>
<evidence type="ECO:0000256" key="6">
    <source>
        <dbReference type="ARBA" id="ARBA00023136"/>
    </source>
</evidence>
<evidence type="ECO:0000256" key="2">
    <source>
        <dbReference type="ARBA" id="ARBA00010992"/>
    </source>
</evidence>
<keyword evidence="12" id="KW-1185">Reference proteome</keyword>
<dbReference type="InterPro" id="IPR003663">
    <property type="entry name" value="Sugar/inositol_transpt"/>
</dbReference>
<evidence type="ECO:0000256" key="9">
    <source>
        <dbReference type="SAM" id="Phobius"/>
    </source>
</evidence>
<dbReference type="PROSITE" id="PS00216">
    <property type="entry name" value="SUGAR_TRANSPORT_1"/>
    <property type="match status" value="1"/>
</dbReference>
<feature type="transmembrane region" description="Helical" evidence="9">
    <location>
        <begin position="367"/>
        <end position="387"/>
    </location>
</feature>
<organism evidence="11 12">
    <name type="scientific">Melanopsichium pennsylvanicum</name>
    <dbReference type="NCBI Taxonomy" id="63383"/>
    <lineage>
        <taxon>Eukaryota</taxon>
        <taxon>Fungi</taxon>
        <taxon>Dikarya</taxon>
        <taxon>Basidiomycota</taxon>
        <taxon>Ustilaginomycotina</taxon>
        <taxon>Ustilaginomycetes</taxon>
        <taxon>Ustilaginales</taxon>
        <taxon>Ustilaginaceae</taxon>
        <taxon>Melanopsichium</taxon>
    </lineage>
</organism>
<keyword evidence="11" id="KW-0762">Sugar transport</keyword>
<evidence type="ECO:0000256" key="7">
    <source>
        <dbReference type="ARBA" id="ARBA00049119"/>
    </source>
</evidence>
<keyword evidence="4 9" id="KW-0812">Transmembrane</keyword>
<dbReference type="InterPro" id="IPR005829">
    <property type="entry name" value="Sugar_transporter_CS"/>
</dbReference>
<feature type="domain" description="Major facilitator superfamily (MFS) profile" evidence="10">
    <location>
        <begin position="21"/>
        <end position="453"/>
    </location>
</feature>
<dbReference type="InterPro" id="IPR005828">
    <property type="entry name" value="MFS_sugar_transport-like"/>
</dbReference>
<dbReference type="SUPFAM" id="SSF103473">
    <property type="entry name" value="MFS general substrate transporter"/>
    <property type="match status" value="1"/>
</dbReference>
<dbReference type="Gene3D" id="1.20.1250.20">
    <property type="entry name" value="MFS general substrate transporter like domains"/>
    <property type="match status" value="1"/>
</dbReference>
<feature type="transmembrane region" description="Helical" evidence="9">
    <location>
        <begin position="399"/>
        <end position="423"/>
    </location>
</feature>
<dbReference type="InterPro" id="IPR036259">
    <property type="entry name" value="MFS_trans_sf"/>
</dbReference>
<feature type="transmembrane region" description="Helical" evidence="9">
    <location>
        <begin position="188"/>
        <end position="210"/>
    </location>
</feature>
<feature type="transmembrane region" description="Helical" evidence="9">
    <location>
        <begin position="121"/>
        <end position="145"/>
    </location>
</feature>
<dbReference type="NCBIfam" id="TIGR00879">
    <property type="entry name" value="SP"/>
    <property type="match status" value="1"/>
</dbReference>
<evidence type="ECO:0000256" key="8">
    <source>
        <dbReference type="RuleBase" id="RU003346"/>
    </source>
</evidence>
<comment type="similarity">
    <text evidence="2 8">Belongs to the major facilitator superfamily. Sugar transporter (TC 2.A.1.1) family.</text>
</comment>
<feature type="transmembrane region" description="Helical" evidence="9">
    <location>
        <begin position="430"/>
        <end position="449"/>
    </location>
</feature>
<dbReference type="GO" id="GO:0015793">
    <property type="term" value="P:glycerol transmembrane transport"/>
    <property type="evidence" value="ECO:0007669"/>
    <property type="project" value="TreeGrafter"/>
</dbReference>
<sequence>MSLMSCTNTMGLSGRNLRWAITATSVIGFSLFGYDQGLMSGIITGTKFNEEFPATAGDSHRATVIQGAVVSCYELGCFFGAVFTLLRGEKIGRRPLMLLGAVLMVIGTTISVTPFKGHWALGQFVVGRVVSGLGNGMNTATIPVWQSEMSKPKNRGLLVNLEGTFIAVGTLIAYWLDFGVSYVPTSVQWRFPIAFQIIFAILVFIGAFLLPESPRWLIAQGRWDEAKQILYALEGESTSKEEVETEARVIRDAIEKTGGQGGLKELFTNGKTQHFRRMLIGASTQFFQHTVLFQTSLGQSRRLSLVLGGVFATVYALSTIPSFFLIERVGRRRLFLTGALGQGIAFIITMACLAAPETKANAKGAAVGLYLFIFFFAWSVLQLPWVYPPEINPLRTRTAAVSVSTCTNWICNFAVVMFTPLFISSTRWGAYLFFALMNFSWLPIIYFFYPETAGRRLEEVDLIFAKAHVERKPAYRIAKHMPNLSAAEIEAEAEKIGLFEPMLDTKTSHSPIAETDSSDNASFVRNA</sequence>
<dbReference type="EMBL" id="OAPG01000007">
    <property type="protein sequence ID" value="SNX84820.1"/>
    <property type="molecule type" value="Genomic_DNA"/>
</dbReference>
<gene>
    <name evidence="11" type="ORF">MEPE_03529</name>
</gene>
<dbReference type="Pfam" id="PF00083">
    <property type="entry name" value="Sugar_tr"/>
    <property type="match status" value="1"/>
</dbReference>
<feature type="transmembrane region" description="Helical" evidence="9">
    <location>
        <begin position="332"/>
        <end position="355"/>
    </location>
</feature>
<evidence type="ECO:0000256" key="4">
    <source>
        <dbReference type="ARBA" id="ARBA00022692"/>
    </source>
</evidence>
<evidence type="ECO:0000256" key="3">
    <source>
        <dbReference type="ARBA" id="ARBA00022448"/>
    </source>
</evidence>
<reference evidence="11" key="1">
    <citation type="submission" date="2023-10" db="EMBL/GenBank/DDBJ databases">
        <authorList>
            <person name="Guldener U."/>
        </authorList>
    </citation>
    <scope>NUCLEOTIDE SEQUENCE</scope>
    <source>
        <strain evidence="11">Mp4</strain>
    </source>
</reference>
<keyword evidence="6 9" id="KW-0472">Membrane</keyword>
<feature type="transmembrane region" description="Helical" evidence="9">
    <location>
        <begin position="303"/>
        <end position="326"/>
    </location>
</feature>
<keyword evidence="5 9" id="KW-1133">Transmembrane helix</keyword>
<dbReference type="Proteomes" id="UP001294444">
    <property type="component" value="Unassembled WGS sequence"/>
</dbReference>
<feature type="transmembrane region" description="Helical" evidence="9">
    <location>
        <begin position="157"/>
        <end position="176"/>
    </location>
</feature>
<name>A0AAJ4XM94_9BASI</name>
<protein>
    <submittedName>
        <fullName evidence="11">Related to sugar transporter STL1</fullName>
    </submittedName>
</protein>
<keyword evidence="3 8" id="KW-0813">Transport</keyword>
<comment type="catalytic activity">
    <reaction evidence="7">
        <text>myo-inositol(out) + H(+)(out) = myo-inositol(in) + H(+)(in)</text>
        <dbReference type="Rhea" id="RHEA:60364"/>
        <dbReference type="ChEBI" id="CHEBI:15378"/>
        <dbReference type="ChEBI" id="CHEBI:17268"/>
    </reaction>
</comment>
<feature type="transmembrane region" description="Helical" evidence="9">
    <location>
        <begin position="20"/>
        <end position="43"/>
    </location>
</feature>
<evidence type="ECO:0000259" key="10">
    <source>
        <dbReference type="PROSITE" id="PS50850"/>
    </source>
</evidence>
<evidence type="ECO:0000256" key="1">
    <source>
        <dbReference type="ARBA" id="ARBA00004141"/>
    </source>
</evidence>
<evidence type="ECO:0000313" key="11">
    <source>
        <dbReference type="EMBL" id="SNX84820.1"/>
    </source>
</evidence>
<dbReference type="InterPro" id="IPR050360">
    <property type="entry name" value="MFS_Sugar_Transporters"/>
</dbReference>
<dbReference type="InterPro" id="IPR020846">
    <property type="entry name" value="MFS_dom"/>
</dbReference>
<dbReference type="GO" id="GO:0016020">
    <property type="term" value="C:membrane"/>
    <property type="evidence" value="ECO:0007669"/>
    <property type="project" value="UniProtKB-SubCell"/>
</dbReference>
<dbReference type="PANTHER" id="PTHR48022:SF55">
    <property type="entry name" value="SUGAR TRANSPORTER STL1"/>
    <property type="match status" value="1"/>
</dbReference>
<dbReference type="AlphaFoldDB" id="A0AAJ4XM94"/>
<dbReference type="PROSITE" id="PS50850">
    <property type="entry name" value="MFS"/>
    <property type="match status" value="1"/>
</dbReference>